<keyword evidence="2" id="KW-1185">Reference proteome</keyword>
<name>A0AAE0ZHL3_9GAST</name>
<dbReference type="EMBL" id="JAWDGP010003905">
    <property type="protein sequence ID" value="KAK3769549.1"/>
    <property type="molecule type" value="Genomic_DNA"/>
</dbReference>
<evidence type="ECO:0000313" key="2">
    <source>
        <dbReference type="Proteomes" id="UP001283361"/>
    </source>
</evidence>
<evidence type="ECO:0000313" key="1">
    <source>
        <dbReference type="EMBL" id="KAK3769549.1"/>
    </source>
</evidence>
<reference evidence="1" key="1">
    <citation type="journal article" date="2023" name="G3 (Bethesda)">
        <title>A reference genome for the long-term kleptoplast-retaining sea slug Elysia crispata morphotype clarki.</title>
        <authorList>
            <person name="Eastman K.E."/>
            <person name="Pendleton A.L."/>
            <person name="Shaikh M.A."/>
            <person name="Suttiyut T."/>
            <person name="Ogas R."/>
            <person name="Tomko P."/>
            <person name="Gavelis G."/>
            <person name="Widhalm J.R."/>
            <person name="Wisecaver J.H."/>
        </authorList>
    </citation>
    <scope>NUCLEOTIDE SEQUENCE</scope>
    <source>
        <strain evidence="1">ECLA1</strain>
    </source>
</reference>
<gene>
    <name evidence="1" type="ORF">RRG08_044744</name>
</gene>
<dbReference type="Proteomes" id="UP001283361">
    <property type="component" value="Unassembled WGS sequence"/>
</dbReference>
<dbReference type="AlphaFoldDB" id="A0AAE0ZHL3"/>
<comment type="caution">
    <text evidence="1">The sequence shown here is derived from an EMBL/GenBank/DDBJ whole genome shotgun (WGS) entry which is preliminary data.</text>
</comment>
<sequence length="150" mass="16982">MTLLIYEDFFCYDYLSDNILINWFGSQLGSLALDKTELNWSEKASKLTTNELKDAQMLIGKTERMADGWSQCSDSSHYDHTEQMAGASAQTLHIMITPSKWLEPVLRLFTLRSHRADSGSQCSDSSHYDHTEQIAEASAQTLHIMITASR</sequence>
<accession>A0AAE0ZHL3</accession>
<organism evidence="1 2">
    <name type="scientific">Elysia crispata</name>
    <name type="common">lettuce slug</name>
    <dbReference type="NCBI Taxonomy" id="231223"/>
    <lineage>
        <taxon>Eukaryota</taxon>
        <taxon>Metazoa</taxon>
        <taxon>Spiralia</taxon>
        <taxon>Lophotrochozoa</taxon>
        <taxon>Mollusca</taxon>
        <taxon>Gastropoda</taxon>
        <taxon>Heterobranchia</taxon>
        <taxon>Euthyneura</taxon>
        <taxon>Panpulmonata</taxon>
        <taxon>Sacoglossa</taxon>
        <taxon>Placobranchoidea</taxon>
        <taxon>Plakobranchidae</taxon>
        <taxon>Elysia</taxon>
    </lineage>
</organism>
<proteinExistence type="predicted"/>
<protein>
    <submittedName>
        <fullName evidence="1">Uncharacterized protein</fullName>
    </submittedName>
</protein>